<dbReference type="SUPFAM" id="SSF81321">
    <property type="entry name" value="Family A G protein-coupled receptor-like"/>
    <property type="match status" value="1"/>
</dbReference>
<evidence type="ECO:0000256" key="9">
    <source>
        <dbReference type="SAM" id="Phobius"/>
    </source>
</evidence>
<organism evidence="11 12">
    <name type="scientific">Pocillopora meandrina</name>
    <dbReference type="NCBI Taxonomy" id="46732"/>
    <lineage>
        <taxon>Eukaryota</taxon>
        <taxon>Metazoa</taxon>
        <taxon>Cnidaria</taxon>
        <taxon>Anthozoa</taxon>
        <taxon>Hexacorallia</taxon>
        <taxon>Scleractinia</taxon>
        <taxon>Astrocoeniina</taxon>
        <taxon>Pocilloporidae</taxon>
        <taxon>Pocillopora</taxon>
    </lineage>
</organism>
<name>A0AAU9XZF4_9CNID</name>
<dbReference type="PANTHER" id="PTHR45695:SF9">
    <property type="entry name" value="LEUCOKININ RECEPTOR"/>
    <property type="match status" value="1"/>
</dbReference>
<dbReference type="Pfam" id="PF00001">
    <property type="entry name" value="7tm_1"/>
    <property type="match status" value="1"/>
</dbReference>
<comment type="subcellular location">
    <subcellularLocation>
        <location evidence="1">Membrane</location>
        <topology evidence="1">Multi-pass membrane protein</topology>
    </subcellularLocation>
</comment>
<dbReference type="Proteomes" id="UP001159428">
    <property type="component" value="Unassembled WGS sequence"/>
</dbReference>
<dbReference type="InterPro" id="IPR017452">
    <property type="entry name" value="GPCR_Rhodpsn_7TM"/>
</dbReference>
<evidence type="ECO:0000256" key="8">
    <source>
        <dbReference type="RuleBase" id="RU000688"/>
    </source>
</evidence>
<evidence type="ECO:0000256" key="5">
    <source>
        <dbReference type="ARBA" id="ARBA00023136"/>
    </source>
</evidence>
<dbReference type="PANTHER" id="PTHR45695">
    <property type="entry name" value="LEUCOKININ RECEPTOR-RELATED"/>
    <property type="match status" value="1"/>
</dbReference>
<dbReference type="PRINTS" id="PR00237">
    <property type="entry name" value="GPCRRHODOPSN"/>
</dbReference>
<feature type="transmembrane region" description="Helical" evidence="9">
    <location>
        <begin position="93"/>
        <end position="113"/>
    </location>
</feature>
<evidence type="ECO:0000259" key="10">
    <source>
        <dbReference type="PROSITE" id="PS50262"/>
    </source>
</evidence>
<dbReference type="GO" id="GO:0004930">
    <property type="term" value="F:G protein-coupled receptor activity"/>
    <property type="evidence" value="ECO:0007669"/>
    <property type="project" value="UniProtKB-KW"/>
</dbReference>
<dbReference type="Gene3D" id="1.20.1070.10">
    <property type="entry name" value="Rhodopsin 7-helix transmembrane proteins"/>
    <property type="match status" value="1"/>
</dbReference>
<dbReference type="PROSITE" id="PS00237">
    <property type="entry name" value="G_PROTEIN_RECEP_F1_1"/>
    <property type="match status" value="1"/>
</dbReference>
<keyword evidence="12" id="KW-1185">Reference proteome</keyword>
<evidence type="ECO:0000313" key="11">
    <source>
        <dbReference type="EMBL" id="CAH3162571.1"/>
    </source>
</evidence>
<keyword evidence="3 9" id="KW-1133">Transmembrane helix</keyword>
<dbReference type="InterPro" id="IPR000276">
    <property type="entry name" value="GPCR_Rhodpsn"/>
</dbReference>
<evidence type="ECO:0000256" key="2">
    <source>
        <dbReference type="ARBA" id="ARBA00022692"/>
    </source>
</evidence>
<accession>A0AAU9XZF4</accession>
<feature type="transmembrane region" description="Helical" evidence="9">
    <location>
        <begin position="57"/>
        <end position="81"/>
    </location>
</feature>
<evidence type="ECO:0000256" key="6">
    <source>
        <dbReference type="ARBA" id="ARBA00023170"/>
    </source>
</evidence>
<gene>
    <name evidence="11" type="ORF">PMEA_00034238</name>
</gene>
<evidence type="ECO:0000256" key="1">
    <source>
        <dbReference type="ARBA" id="ARBA00004141"/>
    </source>
</evidence>
<sequence>NCGLFCPSLYTKVSLTIAYVVLLITASIGNILVFLLLRRCKSTAQMTFNYLIMNMAVGDIIGVFSSAILAVSFTFVGHHWISGLFGEVLCKMVPFVLTLSIYLSIWTLVVMSVDRYFSISHSSKKPMSRKVVKRSIVSVWFIAAMAASPYLYKMQLRETSDKSECRSLWSEDLERHLFMSRGEEIVKFVLTYVIPLSVIGTMNIIIGRTLSSLKPINDCKIQAKRAKRNRKIYKLLVS</sequence>
<dbReference type="CDD" id="cd00637">
    <property type="entry name" value="7tm_classA_rhodopsin-like"/>
    <property type="match status" value="1"/>
</dbReference>
<feature type="non-terminal residue" evidence="11">
    <location>
        <position position="1"/>
    </location>
</feature>
<reference evidence="11 12" key="1">
    <citation type="submission" date="2022-05" db="EMBL/GenBank/DDBJ databases">
        <authorList>
            <consortium name="Genoscope - CEA"/>
            <person name="William W."/>
        </authorList>
    </citation>
    <scope>NUCLEOTIDE SEQUENCE [LARGE SCALE GENOMIC DNA]</scope>
</reference>
<feature type="non-terminal residue" evidence="11">
    <location>
        <position position="238"/>
    </location>
</feature>
<dbReference type="GO" id="GO:0005886">
    <property type="term" value="C:plasma membrane"/>
    <property type="evidence" value="ECO:0007669"/>
    <property type="project" value="TreeGrafter"/>
</dbReference>
<dbReference type="PROSITE" id="PS50262">
    <property type="entry name" value="G_PROTEIN_RECEP_F1_2"/>
    <property type="match status" value="1"/>
</dbReference>
<keyword evidence="7 8" id="KW-0807">Transducer</keyword>
<evidence type="ECO:0000256" key="3">
    <source>
        <dbReference type="ARBA" id="ARBA00022989"/>
    </source>
</evidence>
<evidence type="ECO:0000256" key="7">
    <source>
        <dbReference type="ARBA" id="ARBA00023224"/>
    </source>
</evidence>
<protein>
    <recommendedName>
        <fullName evidence="10">G-protein coupled receptors family 1 profile domain-containing protein</fullName>
    </recommendedName>
</protein>
<proteinExistence type="inferred from homology"/>
<comment type="caution">
    <text evidence="11">The sequence shown here is derived from an EMBL/GenBank/DDBJ whole genome shotgun (WGS) entry which is preliminary data.</text>
</comment>
<dbReference type="EMBL" id="CALNXJ010000085">
    <property type="protein sequence ID" value="CAH3162571.1"/>
    <property type="molecule type" value="Genomic_DNA"/>
</dbReference>
<evidence type="ECO:0000256" key="4">
    <source>
        <dbReference type="ARBA" id="ARBA00023040"/>
    </source>
</evidence>
<dbReference type="AlphaFoldDB" id="A0AAU9XZF4"/>
<keyword evidence="2 8" id="KW-0812">Transmembrane</keyword>
<feature type="transmembrane region" description="Helical" evidence="9">
    <location>
        <begin position="17"/>
        <end position="37"/>
    </location>
</feature>
<keyword evidence="4 8" id="KW-0297">G-protein coupled receptor</keyword>
<feature type="domain" description="G-protein coupled receptors family 1 profile" evidence="10">
    <location>
        <begin position="29"/>
        <end position="238"/>
    </location>
</feature>
<evidence type="ECO:0000313" key="12">
    <source>
        <dbReference type="Proteomes" id="UP001159428"/>
    </source>
</evidence>
<feature type="transmembrane region" description="Helical" evidence="9">
    <location>
        <begin position="185"/>
        <end position="206"/>
    </location>
</feature>
<keyword evidence="6 8" id="KW-0675">Receptor</keyword>
<feature type="transmembrane region" description="Helical" evidence="9">
    <location>
        <begin position="134"/>
        <end position="152"/>
    </location>
</feature>
<keyword evidence="5 9" id="KW-0472">Membrane</keyword>
<comment type="similarity">
    <text evidence="8">Belongs to the G-protein coupled receptor 1 family.</text>
</comment>